<dbReference type="InterPro" id="IPR006690">
    <property type="entry name" value="OMPA-like_CS"/>
</dbReference>
<dbReference type="Proteomes" id="UP001548590">
    <property type="component" value="Unassembled WGS sequence"/>
</dbReference>
<keyword evidence="9" id="KW-0998">Cell outer membrane</keyword>
<evidence type="ECO:0000313" key="13">
    <source>
        <dbReference type="EMBL" id="MET1489366.1"/>
    </source>
</evidence>
<evidence type="ECO:0000256" key="11">
    <source>
        <dbReference type="SAM" id="SignalP"/>
    </source>
</evidence>
<dbReference type="PRINTS" id="PR01021">
    <property type="entry name" value="OMPADOMAIN"/>
</dbReference>
<dbReference type="InterPro" id="IPR006664">
    <property type="entry name" value="OMP_bac"/>
</dbReference>
<dbReference type="Pfam" id="PF13505">
    <property type="entry name" value="OMP_b-brl"/>
    <property type="match status" value="1"/>
</dbReference>
<keyword evidence="14" id="KW-1185">Reference proteome</keyword>
<keyword evidence="6" id="KW-0406">Ion transport</keyword>
<dbReference type="RefSeq" id="WP_345925613.1">
    <property type="nucleotide sequence ID" value="NZ_JBDIVF010000002.1"/>
</dbReference>
<dbReference type="PROSITE" id="PS01068">
    <property type="entry name" value="OMPA_1"/>
    <property type="match status" value="1"/>
</dbReference>
<dbReference type="InterPro" id="IPR011250">
    <property type="entry name" value="OMP/PagP_B-barrel"/>
</dbReference>
<comment type="caution">
    <text evidence="13">The sequence shown here is derived from an EMBL/GenBank/DDBJ whole genome shotgun (WGS) entry which is preliminary data.</text>
</comment>
<gene>
    <name evidence="13" type="ORF">ABVT11_05975</name>
</gene>
<evidence type="ECO:0000256" key="2">
    <source>
        <dbReference type="ARBA" id="ARBA00022448"/>
    </source>
</evidence>
<dbReference type="InterPro" id="IPR036737">
    <property type="entry name" value="OmpA-like_sf"/>
</dbReference>
<evidence type="ECO:0000256" key="9">
    <source>
        <dbReference type="ARBA" id="ARBA00023237"/>
    </source>
</evidence>
<keyword evidence="3" id="KW-1134">Transmembrane beta strand</keyword>
<dbReference type="PANTHER" id="PTHR30329:SF21">
    <property type="entry name" value="LIPOPROTEIN YIAD-RELATED"/>
    <property type="match status" value="1"/>
</dbReference>
<protein>
    <submittedName>
        <fullName evidence="13">OmpA family protein</fullName>
    </submittedName>
</protein>
<dbReference type="EMBL" id="JBEWLZ010000003">
    <property type="protein sequence ID" value="MET1489366.1"/>
    <property type="molecule type" value="Genomic_DNA"/>
</dbReference>
<dbReference type="PANTHER" id="PTHR30329">
    <property type="entry name" value="STATOR ELEMENT OF FLAGELLAR MOTOR COMPLEX"/>
    <property type="match status" value="1"/>
</dbReference>
<dbReference type="Gene3D" id="2.40.160.20">
    <property type="match status" value="1"/>
</dbReference>
<dbReference type="Gene3D" id="3.30.1330.60">
    <property type="entry name" value="OmpA-like domain"/>
    <property type="match status" value="1"/>
</dbReference>
<comment type="subcellular location">
    <subcellularLocation>
        <location evidence="1">Cell outer membrane</location>
        <topology evidence="1">Multi-pass membrane protein</topology>
    </subcellularLocation>
</comment>
<proteinExistence type="predicted"/>
<evidence type="ECO:0000256" key="3">
    <source>
        <dbReference type="ARBA" id="ARBA00022452"/>
    </source>
</evidence>
<evidence type="ECO:0000313" key="14">
    <source>
        <dbReference type="Proteomes" id="UP001548590"/>
    </source>
</evidence>
<name>A0ABV2CN89_9RHOO</name>
<dbReference type="Pfam" id="PF00691">
    <property type="entry name" value="OmpA"/>
    <property type="match status" value="1"/>
</dbReference>
<feature type="domain" description="OmpA-like" evidence="12">
    <location>
        <begin position="227"/>
        <end position="350"/>
    </location>
</feature>
<dbReference type="SUPFAM" id="SSF103088">
    <property type="entry name" value="OmpA-like"/>
    <property type="match status" value="1"/>
</dbReference>
<feature type="signal peptide" evidence="11">
    <location>
        <begin position="1"/>
        <end position="27"/>
    </location>
</feature>
<evidence type="ECO:0000256" key="10">
    <source>
        <dbReference type="PROSITE-ProRule" id="PRU00473"/>
    </source>
</evidence>
<dbReference type="PRINTS" id="PR01023">
    <property type="entry name" value="NAFLGMOTY"/>
</dbReference>
<evidence type="ECO:0000256" key="8">
    <source>
        <dbReference type="ARBA" id="ARBA00023136"/>
    </source>
</evidence>
<evidence type="ECO:0000259" key="12">
    <source>
        <dbReference type="PROSITE" id="PS51123"/>
    </source>
</evidence>
<accession>A0ABV2CN89</accession>
<sequence length="354" mass="38257">MKQGNKIKAIAASVFALGMFGTVAAQAQEVKQAQPSYNPSFYLAPAANWTYPSDRFQEPKNGHGATLRIGKPISDSWDLQLGTTYSHAYDSSSNYRQNTLGLDALYMFSRSSFRPFLLVGGGAQYDKIKRDELAEAGTSPYVNAGVGFQYQLTDTLGLQADYRVAHAYVKPRGFGFSRANTKQLNVGLVWAFSKPEAAPAPLPAAPAPVAEASAPAPVVAPVVAPAPRVERQTLSANELFGFNSAVLRADQPKLDQIAEGMKADQNSSKANIYGYTDRLGSDRYNTKLSQARADAVKAYLAGKGVPAERLNAVGKGKANPVVTCTQKARPALIKCLEPNRRVEIEEIVVERRVN</sequence>
<dbReference type="CDD" id="cd07185">
    <property type="entry name" value="OmpA_C-like"/>
    <property type="match status" value="1"/>
</dbReference>
<keyword evidence="7" id="KW-0626">Porin</keyword>
<feature type="chain" id="PRO_5046868560" evidence="11">
    <location>
        <begin position="28"/>
        <end position="354"/>
    </location>
</feature>
<organism evidence="13 14">
    <name type="scientific">Uliginosibacterium paludis</name>
    <dbReference type="NCBI Taxonomy" id="1615952"/>
    <lineage>
        <taxon>Bacteria</taxon>
        <taxon>Pseudomonadati</taxon>
        <taxon>Pseudomonadota</taxon>
        <taxon>Betaproteobacteria</taxon>
        <taxon>Rhodocyclales</taxon>
        <taxon>Zoogloeaceae</taxon>
        <taxon>Uliginosibacterium</taxon>
    </lineage>
</organism>
<dbReference type="InterPro" id="IPR027385">
    <property type="entry name" value="Beta-barrel_OMP"/>
</dbReference>
<dbReference type="PROSITE" id="PS51123">
    <property type="entry name" value="OMPA_2"/>
    <property type="match status" value="1"/>
</dbReference>
<evidence type="ECO:0000256" key="5">
    <source>
        <dbReference type="ARBA" id="ARBA00022729"/>
    </source>
</evidence>
<reference evidence="13 14" key="1">
    <citation type="submission" date="2024-07" db="EMBL/GenBank/DDBJ databases">
        <title>Uliginosibacterium paludis KCTC:42655.</title>
        <authorList>
            <person name="Kim M.K."/>
        </authorList>
    </citation>
    <scope>NUCLEOTIDE SEQUENCE [LARGE SCALE GENOMIC DNA]</scope>
    <source>
        <strain evidence="13 14">KCTC 42655</strain>
    </source>
</reference>
<evidence type="ECO:0000256" key="1">
    <source>
        <dbReference type="ARBA" id="ARBA00004571"/>
    </source>
</evidence>
<dbReference type="InterPro" id="IPR050330">
    <property type="entry name" value="Bact_OuterMem_StrucFunc"/>
</dbReference>
<keyword evidence="5 11" id="KW-0732">Signal</keyword>
<keyword evidence="4" id="KW-0812">Transmembrane</keyword>
<keyword evidence="8 10" id="KW-0472">Membrane</keyword>
<evidence type="ECO:0000256" key="4">
    <source>
        <dbReference type="ARBA" id="ARBA00022692"/>
    </source>
</evidence>
<evidence type="ECO:0000256" key="6">
    <source>
        <dbReference type="ARBA" id="ARBA00023065"/>
    </source>
</evidence>
<dbReference type="SUPFAM" id="SSF56925">
    <property type="entry name" value="OMPA-like"/>
    <property type="match status" value="1"/>
</dbReference>
<evidence type="ECO:0000256" key="7">
    <source>
        <dbReference type="ARBA" id="ARBA00023114"/>
    </source>
</evidence>
<keyword evidence="2" id="KW-0813">Transport</keyword>
<dbReference type="InterPro" id="IPR006665">
    <property type="entry name" value="OmpA-like"/>
</dbReference>